<dbReference type="GO" id="GO:0003676">
    <property type="term" value="F:nucleic acid binding"/>
    <property type="evidence" value="ECO:0007669"/>
    <property type="project" value="InterPro"/>
</dbReference>
<comment type="caution">
    <text evidence="1">The sequence shown here is derived from an EMBL/GenBank/DDBJ whole genome shotgun (WGS) entry which is preliminary data.</text>
</comment>
<dbReference type="PANTHER" id="PTHR38753:SF1">
    <property type="entry name" value="SLR1441 PROTEIN"/>
    <property type="match status" value="1"/>
</dbReference>
<evidence type="ECO:0008006" key="3">
    <source>
        <dbReference type="Google" id="ProtNLM"/>
    </source>
</evidence>
<dbReference type="Proteomes" id="UP000237423">
    <property type="component" value="Unassembled WGS sequence"/>
</dbReference>
<sequence length="175" mass="19879">MSLAQPTLEDIWKLFQETDRKFQETDKKIQQVSASIDRLGSKLGDFIRYELHPAAMRLFRERGIDVHEVHRSVSAERNGEGIEVDLLVVNDGDVVAIECKSHLSIDDVNAHLQRLEKLKRLLPSYADKRVMGAVTGMVLPDNVAQYAYRQGLFVIAQTGDQLIVRNDTAFQAKTW</sequence>
<dbReference type="InterPro" id="IPR011856">
    <property type="entry name" value="tRNA_endonuc-like_dom_sf"/>
</dbReference>
<gene>
    <name evidence="1" type="ORF">AADEFJLK_00173</name>
</gene>
<dbReference type="AlphaFoldDB" id="A0A2S5CQU0"/>
<evidence type="ECO:0000313" key="2">
    <source>
        <dbReference type="Proteomes" id="UP000237423"/>
    </source>
</evidence>
<proteinExistence type="predicted"/>
<dbReference type="PANTHER" id="PTHR38753">
    <property type="entry name" value="SLR1441 PROTEIN"/>
    <property type="match status" value="1"/>
</dbReference>
<dbReference type="InterPro" id="IPR011335">
    <property type="entry name" value="Restrct_endonuc-II-like"/>
</dbReference>
<dbReference type="Gene3D" id="3.40.1350.10">
    <property type="match status" value="1"/>
</dbReference>
<dbReference type="EMBL" id="PGFZ01000001">
    <property type="protein sequence ID" value="POZ53158.1"/>
    <property type="molecule type" value="Genomic_DNA"/>
</dbReference>
<name>A0A2S5CQU0_9GAMM</name>
<evidence type="ECO:0000313" key="1">
    <source>
        <dbReference type="EMBL" id="POZ53158.1"/>
    </source>
</evidence>
<dbReference type="SUPFAM" id="SSF52980">
    <property type="entry name" value="Restriction endonuclease-like"/>
    <property type="match status" value="1"/>
</dbReference>
<reference evidence="1 2" key="1">
    <citation type="submission" date="2017-11" db="EMBL/GenBank/DDBJ databases">
        <title>Draft Genome Sequence of Methylobacter psychrotolerans Sph1T, an Obligate Methanotroph from Low-Temperature Environments.</title>
        <authorList>
            <person name="Oshkin I.Y."/>
            <person name="Miroshnikov K."/>
            <person name="Belova S.E."/>
            <person name="Korzhenkov A."/>
            <person name="Toshchakov S.V."/>
            <person name="Dedysh S.N."/>
        </authorList>
    </citation>
    <scope>NUCLEOTIDE SEQUENCE [LARGE SCALE GENOMIC DNA]</scope>
    <source>
        <strain evidence="1 2">Sph1</strain>
    </source>
</reference>
<dbReference type="RefSeq" id="WP_103972974.1">
    <property type="nucleotide sequence ID" value="NZ_PGFZ01000001.1"/>
</dbReference>
<accession>A0A2S5CQU0</accession>
<organism evidence="1 2">
    <name type="scientific">Methylovulum psychrotolerans</name>
    <dbReference type="NCBI Taxonomy" id="1704499"/>
    <lineage>
        <taxon>Bacteria</taxon>
        <taxon>Pseudomonadati</taxon>
        <taxon>Pseudomonadota</taxon>
        <taxon>Gammaproteobacteria</taxon>
        <taxon>Methylococcales</taxon>
        <taxon>Methylococcaceae</taxon>
        <taxon>Methylovulum</taxon>
    </lineage>
</organism>
<protein>
    <recommendedName>
        <fullName evidence="3">DUF3782 domain-containing protein</fullName>
    </recommendedName>
</protein>